<feature type="region of interest" description="Disordered" evidence="1">
    <location>
        <begin position="37"/>
        <end position="73"/>
    </location>
</feature>
<protein>
    <submittedName>
        <fullName evidence="2">Uncharacterized protein</fullName>
    </submittedName>
</protein>
<name>Q9ADD3_STRCO</name>
<keyword evidence="3" id="KW-1185">Reference proteome</keyword>
<reference evidence="2 3" key="1">
    <citation type="journal article" date="1996" name="Mol. Microbiol.">
        <title>A set of ordered cosmids and a detailed genetic and physical map for the 8 Mb Streptomyces coelicolor A3(2) chromosome.</title>
        <authorList>
            <person name="Redenbach M."/>
            <person name="Kieser H.M."/>
            <person name="Denapaite D."/>
            <person name="Eichner A."/>
            <person name="Cullum J."/>
            <person name="Kinashi H."/>
            <person name="Hopwood D.A."/>
        </authorList>
    </citation>
    <scope>NUCLEOTIDE SEQUENCE [LARGE SCALE GENOMIC DNA]</scope>
    <source>
        <strain evidence="3">ATCC BAA-471 / A3(2) / M145</strain>
    </source>
</reference>
<reference evidence="2 3" key="2">
    <citation type="journal article" date="2002" name="Nature">
        <title>Complete genome sequence of the model actinomycete Streptomyces coelicolor A3(2).</title>
        <authorList>
            <person name="Bentley S.D."/>
            <person name="Chater K.F."/>
            <person name="Cerdeno-Tarraga A.M."/>
            <person name="Challis G.L."/>
            <person name="Thomson N.R."/>
            <person name="James K.D."/>
            <person name="Harris D.E."/>
            <person name="Quail M.A."/>
            <person name="Kieser H."/>
            <person name="Harper D."/>
            <person name="Bateman A."/>
            <person name="Brown S."/>
            <person name="Chandra G."/>
            <person name="Chen C.W."/>
            <person name="Collins M."/>
            <person name="Cronin A."/>
            <person name="Fraser A."/>
            <person name="Goble A."/>
            <person name="Hidalgo J."/>
            <person name="Hornsby T."/>
            <person name="Howarth S."/>
            <person name="Huang C.H."/>
            <person name="Kieser T."/>
            <person name="Larke L."/>
            <person name="Murphy L."/>
            <person name="Oliver K."/>
            <person name="O'Neil S."/>
            <person name="Rabbinowitsch E."/>
            <person name="Rajandream M.A."/>
            <person name="Rutherford K."/>
            <person name="Rutter S."/>
            <person name="Seeger K."/>
            <person name="Saunders D."/>
            <person name="Sharp S."/>
            <person name="Squares R."/>
            <person name="Squares S."/>
            <person name="Taylor K."/>
            <person name="Warren T."/>
            <person name="Wietzorrek A."/>
            <person name="Woodward J."/>
            <person name="Barrell B.G."/>
            <person name="Parkhill J."/>
            <person name="Hopwood D.A."/>
        </authorList>
    </citation>
    <scope>NUCLEOTIDE SEQUENCE [LARGE SCALE GENOMIC DNA]</scope>
    <source>
        <strain evidence="3">ATCC BAA-471 / A3(2) / M145</strain>
    </source>
</reference>
<evidence type="ECO:0000313" key="3">
    <source>
        <dbReference type="Proteomes" id="UP000001973"/>
    </source>
</evidence>
<feature type="compositionally biased region" description="Polar residues" evidence="1">
    <location>
        <begin position="57"/>
        <end position="66"/>
    </location>
</feature>
<dbReference type="HOGENOM" id="CLU_2248510_0_0_11"/>
<evidence type="ECO:0000313" key="2">
    <source>
        <dbReference type="EMBL" id="CAC33898.1"/>
    </source>
</evidence>
<dbReference type="PaxDb" id="100226-SCO5334"/>
<evidence type="ECO:0000256" key="1">
    <source>
        <dbReference type="SAM" id="MobiDB-lite"/>
    </source>
</evidence>
<dbReference type="EMBL" id="AL939123">
    <property type="protein sequence ID" value="CAC33898.1"/>
    <property type="molecule type" value="Genomic_DNA"/>
</dbReference>
<dbReference type="KEGG" id="sco:SCO5334"/>
<dbReference type="EMBL" id="AL645882">
    <property type="protein sequence ID" value="CAC33898.1"/>
    <property type="molecule type" value="Genomic_DNA"/>
</dbReference>
<organism evidence="2 3">
    <name type="scientific">Streptomyces coelicolor (strain ATCC BAA-471 / A3(2) / M145)</name>
    <dbReference type="NCBI Taxonomy" id="100226"/>
    <lineage>
        <taxon>Bacteria</taxon>
        <taxon>Bacillati</taxon>
        <taxon>Actinomycetota</taxon>
        <taxon>Actinomycetes</taxon>
        <taxon>Kitasatosporales</taxon>
        <taxon>Streptomycetaceae</taxon>
        <taxon>Streptomyces</taxon>
        <taxon>Streptomyces albidoflavus group</taxon>
    </lineage>
</organism>
<dbReference type="Proteomes" id="UP000001973">
    <property type="component" value="Chromosome"/>
</dbReference>
<dbReference type="AlphaFoldDB" id="Q9ADD3"/>
<sequence length="104" mass="11625">MGDQAYQARRRSQRFKVPSTVEGMEPGVTQSGRVADVMQPRSSNEKIPVSLGHSRGNLASPSSHGLSMQPAIPERRKQGLSEFRRSLGRVQCRRHGWNGSRVQR</sequence>
<dbReference type="STRING" id="100226.gene:17762985"/>
<gene>
    <name evidence="2" type="ordered locus">SCO5334</name>
    <name evidence="2" type="ORF">SCBAC5H2.03c</name>
</gene>
<proteinExistence type="predicted"/>
<accession>Q9ADD3</accession>
<dbReference type="InParanoid" id="Q9ADD3"/>